<evidence type="ECO:0000313" key="1">
    <source>
        <dbReference type="EMBL" id="JAE24443.1"/>
    </source>
</evidence>
<accession>A0A0A9PAY9</accession>
<organism evidence="1">
    <name type="scientific">Arundo donax</name>
    <name type="common">Giant reed</name>
    <name type="synonym">Donax arundinaceus</name>
    <dbReference type="NCBI Taxonomy" id="35708"/>
    <lineage>
        <taxon>Eukaryota</taxon>
        <taxon>Viridiplantae</taxon>
        <taxon>Streptophyta</taxon>
        <taxon>Embryophyta</taxon>
        <taxon>Tracheophyta</taxon>
        <taxon>Spermatophyta</taxon>
        <taxon>Magnoliopsida</taxon>
        <taxon>Liliopsida</taxon>
        <taxon>Poales</taxon>
        <taxon>Poaceae</taxon>
        <taxon>PACMAD clade</taxon>
        <taxon>Arundinoideae</taxon>
        <taxon>Arundineae</taxon>
        <taxon>Arundo</taxon>
    </lineage>
</organism>
<reference evidence="1" key="2">
    <citation type="journal article" date="2015" name="Data Brief">
        <title>Shoot transcriptome of the giant reed, Arundo donax.</title>
        <authorList>
            <person name="Barrero R.A."/>
            <person name="Guerrero F.D."/>
            <person name="Moolhuijzen P."/>
            <person name="Goolsby J.A."/>
            <person name="Tidwell J."/>
            <person name="Bellgard S.E."/>
            <person name="Bellgard M.I."/>
        </authorList>
    </citation>
    <scope>NUCLEOTIDE SEQUENCE</scope>
    <source>
        <tissue evidence="1">Shoot tissue taken approximately 20 cm above the soil surface</tissue>
    </source>
</reference>
<sequence>MIPAQGKHIADRVDAIWVSGSQILMNRPRARLGLMVYWLFLHLWLLGSIL</sequence>
<protein>
    <submittedName>
        <fullName evidence="1">Uncharacterized protein</fullName>
    </submittedName>
</protein>
<reference evidence="1" key="1">
    <citation type="submission" date="2014-09" db="EMBL/GenBank/DDBJ databases">
        <authorList>
            <person name="Magalhaes I.L.F."/>
            <person name="Oliveira U."/>
            <person name="Santos F.R."/>
            <person name="Vidigal T.H.D.A."/>
            <person name="Brescovit A.D."/>
            <person name="Santos A.J."/>
        </authorList>
    </citation>
    <scope>NUCLEOTIDE SEQUENCE</scope>
    <source>
        <tissue evidence="1">Shoot tissue taken approximately 20 cm above the soil surface</tissue>
    </source>
</reference>
<proteinExistence type="predicted"/>
<dbReference type="AlphaFoldDB" id="A0A0A9PAY9"/>
<dbReference type="EMBL" id="GBRH01173453">
    <property type="protein sequence ID" value="JAE24443.1"/>
    <property type="molecule type" value="Transcribed_RNA"/>
</dbReference>
<name>A0A0A9PAY9_ARUDO</name>